<evidence type="ECO:0000313" key="1">
    <source>
        <dbReference type="EMBL" id="RIB27963.1"/>
    </source>
</evidence>
<dbReference type="PANTHER" id="PTHR46579:SF1">
    <property type="entry name" value="F5_8 TYPE C DOMAIN-CONTAINING PROTEIN"/>
    <property type="match status" value="1"/>
</dbReference>
<dbReference type="Proteomes" id="UP000266673">
    <property type="component" value="Unassembled WGS sequence"/>
</dbReference>
<dbReference type="EMBL" id="QKWP01000082">
    <property type="protein sequence ID" value="RIB27963.1"/>
    <property type="molecule type" value="Genomic_DNA"/>
</dbReference>
<gene>
    <name evidence="1" type="ORF">C2G38_1952520</name>
</gene>
<organism evidence="1 2">
    <name type="scientific">Gigaspora rosea</name>
    <dbReference type="NCBI Taxonomy" id="44941"/>
    <lineage>
        <taxon>Eukaryota</taxon>
        <taxon>Fungi</taxon>
        <taxon>Fungi incertae sedis</taxon>
        <taxon>Mucoromycota</taxon>
        <taxon>Glomeromycotina</taxon>
        <taxon>Glomeromycetes</taxon>
        <taxon>Diversisporales</taxon>
        <taxon>Gigasporaceae</taxon>
        <taxon>Gigaspora</taxon>
    </lineage>
</organism>
<sequence>FVLHGCVLSWSGDTLALTKLISLTGHNSYKGCRYCNIKGIYSSHVYYPTTPPRGQGETYDPANLPLRSYNEYKRQIQEIQNAQTTVEQNQAIRHYGISSKKSVLFNFNSTSFPESFPVDIMHLFYENIAGCMLNYWMGSFFTDYNQNNGEYILSKEMWNKIGKEMESAKKTIPSSLGHPLRNIGLHHNGYKAEEWSNWITMYSLPFLKNRLPKKCYKGWGCS</sequence>
<dbReference type="OrthoDB" id="2440004at2759"/>
<dbReference type="AlphaFoldDB" id="A0A397W6P4"/>
<dbReference type="PANTHER" id="PTHR46579">
    <property type="entry name" value="F5/8 TYPE C DOMAIN-CONTAINING PROTEIN-RELATED"/>
    <property type="match status" value="1"/>
</dbReference>
<comment type="caution">
    <text evidence="1">The sequence shown here is derived from an EMBL/GenBank/DDBJ whole genome shotgun (WGS) entry which is preliminary data.</text>
</comment>
<proteinExistence type="predicted"/>
<dbReference type="STRING" id="44941.A0A397W6P4"/>
<protein>
    <submittedName>
        <fullName evidence="1">Uncharacterized protein</fullName>
    </submittedName>
</protein>
<accession>A0A397W6P4</accession>
<reference evidence="1 2" key="1">
    <citation type="submission" date="2018-06" db="EMBL/GenBank/DDBJ databases">
        <title>Comparative genomics reveals the genomic features of Rhizophagus irregularis, R. cerebriforme, R. diaphanum and Gigaspora rosea, and their symbiotic lifestyle signature.</title>
        <authorList>
            <person name="Morin E."/>
            <person name="San Clemente H."/>
            <person name="Chen E.C.H."/>
            <person name="De La Providencia I."/>
            <person name="Hainaut M."/>
            <person name="Kuo A."/>
            <person name="Kohler A."/>
            <person name="Murat C."/>
            <person name="Tang N."/>
            <person name="Roy S."/>
            <person name="Loubradou J."/>
            <person name="Henrissat B."/>
            <person name="Grigoriev I.V."/>
            <person name="Corradi N."/>
            <person name="Roux C."/>
            <person name="Martin F.M."/>
        </authorList>
    </citation>
    <scope>NUCLEOTIDE SEQUENCE [LARGE SCALE GENOMIC DNA]</scope>
    <source>
        <strain evidence="1 2">DAOM 194757</strain>
    </source>
</reference>
<feature type="non-terminal residue" evidence="1">
    <location>
        <position position="1"/>
    </location>
</feature>
<name>A0A397W6P4_9GLOM</name>
<keyword evidence="2" id="KW-1185">Reference proteome</keyword>
<evidence type="ECO:0000313" key="2">
    <source>
        <dbReference type="Proteomes" id="UP000266673"/>
    </source>
</evidence>